<evidence type="ECO:0000256" key="3">
    <source>
        <dbReference type="SAM" id="SignalP"/>
    </source>
</evidence>
<evidence type="ECO:0000313" key="9">
    <source>
        <dbReference type="Proteomes" id="UP000663824"/>
    </source>
</evidence>
<reference evidence="6" key="1">
    <citation type="submission" date="2021-02" db="EMBL/GenBank/DDBJ databases">
        <authorList>
            <person name="Nowell W R."/>
        </authorList>
    </citation>
    <scope>NUCLEOTIDE SEQUENCE</scope>
</reference>
<feature type="signal peptide" evidence="3">
    <location>
        <begin position="1"/>
        <end position="19"/>
    </location>
</feature>
<sequence>MFIRLFFIYIHILVSQILASCPYIRTSVILAECIFDTNLYISFGANILNSNSIDFVGHYSTGQHNNINNTLIYNLGNRWMLLVPLLIKCSHQSVNLTFTECQYTMRHNNKYPNRLLSSPEYMTTQLSVINITDLDQRSVLFLQPGEISLRSCKAYDCSREIVYLTASNETFNFKINYEKPINTKCQYDEDCQNSYSIKNLIYCNKLSKTCQCHNENISNMDIAGVGRFCTDSIDQSNCTKFPRRCLQWCDKSETSHCVCPKSTRKVRKINGVFDCELEPTGICRFDYHDSPTIGSNIRKCPTGNNSNEKKIRLDFILGTYCDGNQCRPLAIFRQTHEELFSEIPVSSTTTVTSTFSLLSSTYKNLDSDDQTAAFIRTLIFIAIAIILFFVLIIIIITILIKSRRLRTSSSSLEDKVSSSSFAPSTSTTTSTDSPTHHDYHHQLKQQNIATITSSYCENYLPKSPFAHGLVPQTNLSPRFHRQQKTIDDRRRIPLNIRSPSLSRINPFIDHAALTTTNEHITKKRSPLPKITRLQNGDVLITA</sequence>
<feature type="transmembrane region" description="Helical" evidence="2">
    <location>
        <begin position="373"/>
        <end position="400"/>
    </location>
</feature>
<evidence type="ECO:0000313" key="6">
    <source>
        <dbReference type="EMBL" id="CAF1947688.1"/>
    </source>
</evidence>
<dbReference type="EMBL" id="CAJNOW010000137">
    <property type="protein sequence ID" value="CAF1248556.1"/>
    <property type="molecule type" value="Genomic_DNA"/>
</dbReference>
<evidence type="ECO:0000313" key="7">
    <source>
        <dbReference type="EMBL" id="CAF4093227.1"/>
    </source>
</evidence>
<dbReference type="Proteomes" id="UP000681967">
    <property type="component" value="Unassembled WGS sequence"/>
</dbReference>
<evidence type="ECO:0000256" key="2">
    <source>
        <dbReference type="SAM" id="Phobius"/>
    </source>
</evidence>
<dbReference type="EMBL" id="CAJOBH010007745">
    <property type="protein sequence ID" value="CAF4093227.1"/>
    <property type="molecule type" value="Genomic_DNA"/>
</dbReference>
<protein>
    <submittedName>
        <fullName evidence="6">Uncharacterized protein</fullName>
    </submittedName>
</protein>
<dbReference type="EMBL" id="CAJOBJ010012805">
    <property type="protein sequence ID" value="CAF4167318.1"/>
    <property type="molecule type" value="Genomic_DNA"/>
</dbReference>
<proteinExistence type="predicted"/>
<keyword evidence="3" id="KW-0732">Signal</keyword>
<dbReference type="Proteomes" id="UP000663824">
    <property type="component" value="Unassembled WGS sequence"/>
</dbReference>
<evidence type="ECO:0000313" key="8">
    <source>
        <dbReference type="EMBL" id="CAF4167318.1"/>
    </source>
</evidence>
<dbReference type="PROSITE" id="PS51257">
    <property type="entry name" value="PROKAR_LIPOPROTEIN"/>
    <property type="match status" value="1"/>
</dbReference>
<gene>
    <name evidence="7" type="ORF">BYL167_LOCUS18719</name>
    <name evidence="4" type="ORF">CJN711_LOCUS3272</name>
    <name evidence="8" type="ORF">GIL414_LOCUS20202</name>
    <name evidence="5" type="ORF">KQP761_LOCUS2165</name>
    <name evidence="6" type="ORF">MBJ925_LOCUS5751</name>
</gene>
<feature type="region of interest" description="Disordered" evidence="1">
    <location>
        <begin position="415"/>
        <end position="438"/>
    </location>
</feature>
<comment type="caution">
    <text evidence="6">The sequence shown here is derived from an EMBL/GenBank/DDBJ whole genome shotgun (WGS) entry which is preliminary data.</text>
</comment>
<accession>A0A816LMA5</accession>
<dbReference type="AlphaFoldDB" id="A0A816LMA5"/>
<dbReference type="OrthoDB" id="10027117at2759"/>
<dbReference type="Proteomes" id="UP000663855">
    <property type="component" value="Unassembled WGS sequence"/>
</dbReference>
<keyword evidence="2" id="KW-0472">Membrane</keyword>
<evidence type="ECO:0000256" key="1">
    <source>
        <dbReference type="SAM" id="MobiDB-lite"/>
    </source>
</evidence>
<dbReference type="EMBL" id="CAJNOV010000340">
    <property type="protein sequence ID" value="CAF1020078.1"/>
    <property type="molecule type" value="Genomic_DNA"/>
</dbReference>
<evidence type="ECO:0000313" key="5">
    <source>
        <dbReference type="EMBL" id="CAF1248556.1"/>
    </source>
</evidence>
<dbReference type="Proteomes" id="UP000681720">
    <property type="component" value="Unassembled WGS sequence"/>
</dbReference>
<dbReference type="Proteomes" id="UP000663834">
    <property type="component" value="Unassembled WGS sequence"/>
</dbReference>
<organism evidence="6 9">
    <name type="scientific">Rotaria magnacalcarata</name>
    <dbReference type="NCBI Taxonomy" id="392030"/>
    <lineage>
        <taxon>Eukaryota</taxon>
        <taxon>Metazoa</taxon>
        <taxon>Spiralia</taxon>
        <taxon>Gnathifera</taxon>
        <taxon>Rotifera</taxon>
        <taxon>Eurotatoria</taxon>
        <taxon>Bdelloidea</taxon>
        <taxon>Philodinida</taxon>
        <taxon>Philodinidae</taxon>
        <taxon>Rotaria</taxon>
    </lineage>
</organism>
<feature type="chain" id="PRO_5035689172" evidence="3">
    <location>
        <begin position="20"/>
        <end position="542"/>
    </location>
</feature>
<name>A0A816LMA5_9BILA</name>
<dbReference type="EMBL" id="CAJNRE010001622">
    <property type="protein sequence ID" value="CAF1947688.1"/>
    <property type="molecule type" value="Genomic_DNA"/>
</dbReference>
<keyword evidence="2" id="KW-1133">Transmembrane helix</keyword>
<feature type="compositionally biased region" description="Low complexity" evidence="1">
    <location>
        <begin position="415"/>
        <end position="433"/>
    </location>
</feature>
<keyword evidence="2" id="KW-0812">Transmembrane</keyword>
<evidence type="ECO:0000313" key="4">
    <source>
        <dbReference type="EMBL" id="CAF1020078.1"/>
    </source>
</evidence>